<keyword evidence="5" id="KW-1003">Cell membrane</keyword>
<dbReference type="GO" id="GO:0005923">
    <property type="term" value="C:bicellular tight junction"/>
    <property type="evidence" value="ECO:0007669"/>
    <property type="project" value="UniProtKB-SubCell"/>
</dbReference>
<dbReference type="Pfam" id="PF13903">
    <property type="entry name" value="Claudin_2"/>
    <property type="match status" value="1"/>
</dbReference>
<comment type="similarity">
    <text evidence="3">Belongs to the claudin family.</text>
</comment>
<name>A0A9J7GKK9_CRIGR</name>
<reference evidence="12" key="3">
    <citation type="submission" date="2025-08" db="UniProtKB">
        <authorList>
            <consortium name="RefSeq"/>
        </authorList>
    </citation>
    <scope>IDENTIFICATION</scope>
    <source>
        <strain evidence="12">17A/GY</strain>
        <tissue evidence="12">Liver</tissue>
    </source>
</reference>
<evidence type="ECO:0000313" key="11">
    <source>
        <dbReference type="Proteomes" id="UP001108280"/>
    </source>
</evidence>
<keyword evidence="8 10" id="KW-1133">Transmembrane helix</keyword>
<dbReference type="Gene3D" id="1.20.140.150">
    <property type="match status" value="1"/>
</dbReference>
<feature type="transmembrane region" description="Helical" evidence="10">
    <location>
        <begin position="254"/>
        <end position="279"/>
    </location>
</feature>
<dbReference type="GO" id="GO:0005198">
    <property type="term" value="F:structural molecule activity"/>
    <property type="evidence" value="ECO:0007669"/>
    <property type="project" value="InterPro"/>
</dbReference>
<keyword evidence="6 10" id="KW-0812">Transmembrane</keyword>
<dbReference type="InterPro" id="IPR004031">
    <property type="entry name" value="PMP22/EMP/MP20/Claudin"/>
</dbReference>
<evidence type="ECO:0000256" key="6">
    <source>
        <dbReference type="ARBA" id="ARBA00022692"/>
    </source>
</evidence>
<evidence type="ECO:0000256" key="1">
    <source>
        <dbReference type="ARBA" id="ARBA00004435"/>
    </source>
</evidence>
<keyword evidence="4" id="KW-0796">Tight junction</keyword>
<feature type="transmembrane region" description="Helical" evidence="10">
    <location>
        <begin position="167"/>
        <end position="187"/>
    </location>
</feature>
<feature type="transmembrane region" description="Helical" evidence="10">
    <location>
        <begin position="89"/>
        <end position="109"/>
    </location>
</feature>
<evidence type="ECO:0000256" key="7">
    <source>
        <dbReference type="ARBA" id="ARBA00022949"/>
    </source>
</evidence>
<evidence type="ECO:0000256" key="4">
    <source>
        <dbReference type="ARBA" id="ARBA00022427"/>
    </source>
</evidence>
<feature type="transmembrane region" description="Helical" evidence="10">
    <location>
        <begin position="208"/>
        <end position="234"/>
    </location>
</feature>
<protein>
    <submittedName>
        <fullName evidence="12">Claudin-34-like isoform X2</fullName>
    </submittedName>
</protein>
<dbReference type="InterPro" id="IPR006187">
    <property type="entry name" value="Claudin"/>
</dbReference>
<dbReference type="PANTHER" id="PTHR12002">
    <property type="entry name" value="CLAUDIN"/>
    <property type="match status" value="1"/>
</dbReference>
<sequence length="287" mass="32449">MTVSGDDEREPEIAPDLPGLVDGGRTVTGLPVCWILLPNLVWYSGRWTAPREEETSRPKVETPCITRAPVRLEFAVTIMMKNYNHQMGGFALTTMAWLLCYISVGLPQWRVWYYEDPKIFKPTVAFVGIWRACVFYNSNTTNEIRICHQYNYHDSFLPLYIRISQHLLLVSGFLGLFGKITTFIAFWKMCMGRDWRNATCNPLSLSGIVNIIASSFLYLAVLFNYISIIRKWGIAFPPSFNMPSHPDTQKIGSAMGLALLAAVFYLIGGTICLSSNLAIGKTPHYKI</sequence>
<reference evidence="11" key="2">
    <citation type="journal article" date="2020" name="Biotechnol. Bioeng.">
        <title>Chromosome-scale scaffolds for the Chinese hamster reference genome assembly to facilitate the study of the CHO epigenome.</title>
        <authorList>
            <person name="Hilliard W."/>
            <person name="MacDonald M."/>
            <person name="Lee K.H."/>
        </authorList>
    </citation>
    <scope>NUCLEOTIDE SEQUENCE [LARGE SCALE GENOMIC DNA]</scope>
    <source>
        <strain evidence="11">17A/GY</strain>
    </source>
</reference>
<keyword evidence="9 10" id="KW-0472">Membrane</keyword>
<organism evidence="11 12">
    <name type="scientific">Cricetulus griseus</name>
    <name type="common">Chinese hamster</name>
    <name type="synonym">Cricetulus barabensis griseus</name>
    <dbReference type="NCBI Taxonomy" id="10029"/>
    <lineage>
        <taxon>Eukaryota</taxon>
        <taxon>Metazoa</taxon>
        <taxon>Chordata</taxon>
        <taxon>Craniata</taxon>
        <taxon>Vertebrata</taxon>
        <taxon>Euteleostomi</taxon>
        <taxon>Mammalia</taxon>
        <taxon>Eutheria</taxon>
        <taxon>Euarchontoglires</taxon>
        <taxon>Glires</taxon>
        <taxon>Rodentia</taxon>
        <taxon>Myomorpha</taxon>
        <taxon>Muroidea</taxon>
        <taxon>Cricetidae</taxon>
        <taxon>Cricetinae</taxon>
        <taxon>Cricetulus</taxon>
    </lineage>
</organism>
<dbReference type="AlphaFoldDB" id="A0A9J7GKK9"/>
<keyword evidence="11" id="KW-1185">Reference proteome</keyword>
<gene>
    <name evidence="12" type="primary">LOC100754933</name>
</gene>
<evidence type="ECO:0000256" key="5">
    <source>
        <dbReference type="ARBA" id="ARBA00022475"/>
    </source>
</evidence>
<reference evidence="11" key="1">
    <citation type="journal article" date="2018" name="Biotechnol. Bioeng.">
        <title>A reference genome of the Chinese hamster based on a hybrid assembly strategy.</title>
        <authorList>
            <person name="Rupp O."/>
            <person name="MacDonald M.L."/>
            <person name="Li S."/>
            <person name="Dhiman H."/>
            <person name="Polson S."/>
            <person name="Griep S."/>
            <person name="Heffner K."/>
            <person name="Hernandez I."/>
            <person name="Brinkrolf K."/>
            <person name="Jadhav V."/>
            <person name="Samoudi M."/>
            <person name="Hao H."/>
            <person name="Kingham B."/>
            <person name="Goesmann A."/>
            <person name="Betenbaugh M.J."/>
            <person name="Lewis N.E."/>
            <person name="Borth N."/>
            <person name="Lee K.H."/>
        </authorList>
    </citation>
    <scope>NUCLEOTIDE SEQUENCE [LARGE SCALE GENOMIC DNA]</scope>
    <source>
        <strain evidence="11">17A/GY</strain>
    </source>
</reference>
<evidence type="ECO:0000313" key="12">
    <source>
        <dbReference type="RefSeq" id="XP_027288528.2"/>
    </source>
</evidence>
<dbReference type="Proteomes" id="UP001108280">
    <property type="component" value="Chromosome X"/>
</dbReference>
<evidence type="ECO:0000256" key="2">
    <source>
        <dbReference type="ARBA" id="ARBA00004651"/>
    </source>
</evidence>
<dbReference type="KEGG" id="cge:100754933"/>
<evidence type="ECO:0000256" key="10">
    <source>
        <dbReference type="SAM" id="Phobius"/>
    </source>
</evidence>
<keyword evidence="7" id="KW-0965">Cell junction</keyword>
<evidence type="ECO:0000256" key="9">
    <source>
        <dbReference type="ARBA" id="ARBA00023136"/>
    </source>
</evidence>
<proteinExistence type="inferred from homology"/>
<dbReference type="GO" id="GO:0005886">
    <property type="term" value="C:plasma membrane"/>
    <property type="evidence" value="ECO:0007669"/>
    <property type="project" value="UniProtKB-SubCell"/>
</dbReference>
<dbReference type="GeneID" id="100754933"/>
<comment type="subcellular location">
    <subcellularLocation>
        <location evidence="1">Cell junction</location>
        <location evidence="1">Tight junction</location>
    </subcellularLocation>
    <subcellularLocation>
        <location evidence="2">Cell membrane</location>
        <topology evidence="2">Multi-pass membrane protein</topology>
    </subcellularLocation>
</comment>
<dbReference type="RefSeq" id="XP_027288528.2">
    <property type="nucleotide sequence ID" value="XM_027432727.2"/>
</dbReference>
<accession>A0A9J7GKK9</accession>
<dbReference type="OrthoDB" id="9895009at2759"/>
<evidence type="ECO:0000256" key="3">
    <source>
        <dbReference type="ARBA" id="ARBA00008295"/>
    </source>
</evidence>
<evidence type="ECO:0000256" key="8">
    <source>
        <dbReference type="ARBA" id="ARBA00022989"/>
    </source>
</evidence>